<evidence type="ECO:0000313" key="12">
    <source>
        <dbReference type="Proteomes" id="UP000031631"/>
    </source>
</evidence>
<dbReference type="SUPFAM" id="SSF64182">
    <property type="entry name" value="DHH phosphoesterases"/>
    <property type="match status" value="1"/>
</dbReference>
<dbReference type="InterPro" id="IPR001667">
    <property type="entry name" value="DDH_dom"/>
</dbReference>
<dbReference type="Gene3D" id="3.10.310.30">
    <property type="match status" value="1"/>
</dbReference>
<keyword evidence="5 11" id="KW-0269">Exonuclease</keyword>
<dbReference type="Pfam" id="PF01368">
    <property type="entry name" value="DHH"/>
    <property type="match status" value="1"/>
</dbReference>
<accession>A0A7U6JHH8</accession>
<evidence type="ECO:0000256" key="3">
    <source>
        <dbReference type="ARBA" id="ARBA00022722"/>
    </source>
</evidence>
<feature type="domain" description="DHHA1" evidence="9">
    <location>
        <begin position="365"/>
        <end position="460"/>
    </location>
</feature>
<dbReference type="InterPro" id="IPR038763">
    <property type="entry name" value="DHH_sf"/>
</dbReference>
<dbReference type="KEGG" id="tbn:TBH_C0858"/>
<evidence type="ECO:0000259" key="10">
    <source>
        <dbReference type="Pfam" id="PF17768"/>
    </source>
</evidence>
<dbReference type="PANTHER" id="PTHR30255:SF2">
    <property type="entry name" value="SINGLE-STRANDED-DNA-SPECIFIC EXONUCLEASE RECJ"/>
    <property type="match status" value="1"/>
</dbReference>
<keyword evidence="12" id="KW-1185">Reference proteome</keyword>
<dbReference type="FunFam" id="3.90.1640.30:FF:000001">
    <property type="entry name" value="Single-stranded-DNA-specific exonuclease RecJ"/>
    <property type="match status" value="1"/>
</dbReference>
<feature type="domain" description="DDH" evidence="8">
    <location>
        <begin position="81"/>
        <end position="239"/>
    </location>
</feature>
<evidence type="ECO:0000259" key="8">
    <source>
        <dbReference type="Pfam" id="PF01368"/>
    </source>
</evidence>
<dbReference type="Proteomes" id="UP000031631">
    <property type="component" value="Chromosome"/>
</dbReference>
<proteinExistence type="inferred from homology"/>
<dbReference type="Pfam" id="PF02272">
    <property type="entry name" value="DHHA1"/>
    <property type="match status" value="1"/>
</dbReference>
<feature type="compositionally biased region" description="Polar residues" evidence="7">
    <location>
        <begin position="1"/>
        <end position="14"/>
    </location>
</feature>
<dbReference type="InterPro" id="IPR051673">
    <property type="entry name" value="SSDNA_exonuclease_RecJ"/>
</dbReference>
<reference evidence="11 12" key="1">
    <citation type="journal article" date="2014" name="PLoS ONE">
        <title>Physiological and genomic features of a novel sulfur-oxidizing gammaproteobacterium belonging to a previously uncultivated symbiotic lineage isolated from a hydrothermal vent.</title>
        <authorList>
            <person name="Nunoura T."/>
            <person name="Takaki Y."/>
            <person name="Kazama H."/>
            <person name="Kakuta J."/>
            <person name="Shimamura S."/>
            <person name="Makita H."/>
            <person name="Hirai M."/>
            <person name="Miyazaki M."/>
            <person name="Takai K."/>
        </authorList>
    </citation>
    <scope>NUCLEOTIDE SEQUENCE [LARGE SCALE GENOMIC DNA]</scope>
    <source>
        <strain evidence="11 12">Hiromi1</strain>
    </source>
</reference>
<dbReference type="AlphaFoldDB" id="A0A7U6JHH8"/>
<evidence type="ECO:0000256" key="5">
    <source>
        <dbReference type="ARBA" id="ARBA00022839"/>
    </source>
</evidence>
<dbReference type="EMBL" id="AP012273">
    <property type="protein sequence ID" value="BAO43792.1"/>
    <property type="molecule type" value="Genomic_DNA"/>
</dbReference>
<dbReference type="Gene3D" id="3.90.1640.30">
    <property type="match status" value="1"/>
</dbReference>
<feature type="region of interest" description="Disordered" evidence="7">
    <location>
        <begin position="1"/>
        <end position="23"/>
    </location>
</feature>
<feature type="coiled-coil region" evidence="6">
    <location>
        <begin position="321"/>
        <end position="348"/>
    </location>
</feature>
<dbReference type="GO" id="GO:0003676">
    <property type="term" value="F:nucleic acid binding"/>
    <property type="evidence" value="ECO:0007669"/>
    <property type="project" value="InterPro"/>
</dbReference>
<keyword evidence="6" id="KW-0175">Coiled coil</keyword>
<protein>
    <recommendedName>
        <fullName evidence="2">Single-stranded-DNA-specific exonuclease RecJ</fullName>
    </recommendedName>
</protein>
<keyword evidence="4" id="KW-0378">Hydrolase</keyword>
<evidence type="ECO:0000313" key="11">
    <source>
        <dbReference type="EMBL" id="BAO43792.1"/>
    </source>
</evidence>
<dbReference type="InterPro" id="IPR003156">
    <property type="entry name" value="DHHA1_dom"/>
</dbReference>
<organism evidence="11 12">
    <name type="scientific">Thiolapillus brandeum</name>
    <dbReference type="NCBI Taxonomy" id="1076588"/>
    <lineage>
        <taxon>Bacteria</taxon>
        <taxon>Pseudomonadati</taxon>
        <taxon>Pseudomonadota</taxon>
        <taxon>Gammaproteobacteria</taxon>
        <taxon>Chromatiales</taxon>
        <taxon>Sedimenticolaceae</taxon>
        <taxon>Thiolapillus</taxon>
    </lineage>
</organism>
<gene>
    <name evidence="11" type="ORF">TBH_C0858</name>
</gene>
<sequence>MPTSVSSRAMSKTIVTRDSRGAGDRLPDSLHPVLRRIYACRGVENAEELNLGLDALLPVELMTGADEAARIIAGQMENDGHILVIGDFDCDGATSTALSVLALRAMGARQVDYLVPNRFEYGYGLTPEIVELAARDKPDLIITVDNGVSSVDGVAAANALGIPVIVTDHHLPGEQLPAAAAMVNPNLPDSRFPAKSTAGVGVIFYVLLALRALLRDRQWFRGRAEPNMADYLDLLALGTVADVVPLEHNNRILVRQGLARIRAGRCRPGISALLEVAGRSQHRVQASDLGFAVGPRLNAAGRLDDMSVGIECLLADDPLEARQLAVQLDTLNRDRRVIEDDMRQQAEEMLAGLKMKEMDLPPGLCLYDESWHQGVIGILASRIKERHHRPVIAFAPGEGGEIKGSARSIPGVHIRDVLDEVNAKHPGLVPRFGGHAMAAGLTLASGKLDAFRAAFNEVLQARLEGRDLEPVIESDGEIAPQDMHLEMAGLLADGGPWGQGFPEPLFHGEFEVVQQRLLKDRHWKLVVQPAGGDQIVDAIGFNLADDMPGPLPERVLMAYQLDINEFRGNVNLQLRIAHMEAA</sequence>
<evidence type="ECO:0000256" key="2">
    <source>
        <dbReference type="ARBA" id="ARBA00019841"/>
    </source>
</evidence>
<comment type="similarity">
    <text evidence="1">Belongs to the RecJ family.</text>
</comment>
<dbReference type="GO" id="GO:0006310">
    <property type="term" value="P:DNA recombination"/>
    <property type="evidence" value="ECO:0007669"/>
    <property type="project" value="InterPro"/>
</dbReference>
<dbReference type="GO" id="GO:0008409">
    <property type="term" value="F:5'-3' exonuclease activity"/>
    <property type="evidence" value="ECO:0007669"/>
    <property type="project" value="InterPro"/>
</dbReference>
<dbReference type="InterPro" id="IPR041122">
    <property type="entry name" value="RecJ_OB"/>
</dbReference>
<keyword evidence="3" id="KW-0540">Nuclease</keyword>
<evidence type="ECO:0000256" key="7">
    <source>
        <dbReference type="SAM" id="MobiDB-lite"/>
    </source>
</evidence>
<dbReference type="Pfam" id="PF17768">
    <property type="entry name" value="RecJ_OB"/>
    <property type="match status" value="1"/>
</dbReference>
<evidence type="ECO:0000256" key="4">
    <source>
        <dbReference type="ARBA" id="ARBA00022801"/>
    </source>
</evidence>
<dbReference type="NCBIfam" id="TIGR00644">
    <property type="entry name" value="recJ"/>
    <property type="match status" value="1"/>
</dbReference>
<dbReference type="PANTHER" id="PTHR30255">
    <property type="entry name" value="SINGLE-STRANDED-DNA-SPECIFIC EXONUCLEASE RECJ"/>
    <property type="match status" value="1"/>
</dbReference>
<evidence type="ECO:0000259" key="9">
    <source>
        <dbReference type="Pfam" id="PF02272"/>
    </source>
</evidence>
<dbReference type="InterPro" id="IPR004610">
    <property type="entry name" value="RecJ"/>
</dbReference>
<evidence type="ECO:0000256" key="6">
    <source>
        <dbReference type="SAM" id="Coils"/>
    </source>
</evidence>
<evidence type="ECO:0000256" key="1">
    <source>
        <dbReference type="ARBA" id="ARBA00005915"/>
    </source>
</evidence>
<dbReference type="GO" id="GO:0006281">
    <property type="term" value="P:DNA repair"/>
    <property type="evidence" value="ECO:0007669"/>
    <property type="project" value="InterPro"/>
</dbReference>
<feature type="domain" description="RecJ OB" evidence="10">
    <location>
        <begin position="475"/>
        <end position="577"/>
    </location>
</feature>
<name>A0A7U6JHH8_9GAMM</name>